<feature type="non-terminal residue" evidence="1">
    <location>
        <position position="1"/>
    </location>
</feature>
<evidence type="ECO:0000313" key="1">
    <source>
        <dbReference type="EMBL" id="KKL20367.1"/>
    </source>
</evidence>
<gene>
    <name evidence="1" type="ORF">LCGC14_2456170</name>
</gene>
<dbReference type="EMBL" id="LAZR01038126">
    <property type="protein sequence ID" value="KKL20367.1"/>
    <property type="molecule type" value="Genomic_DNA"/>
</dbReference>
<sequence>TNPNITEAGFGGIISIHVINTNLTFTWNVEDTNLDICTFNHDGNVTVNCAANTTSFNITDFSNRNLTFFANDTFGQESSVSVAWNYNVSQFTSTFSASTFETKTETFQANITLGADLNGSTISNVQFFYNGSVNTGASAVNTAGQNFNLSHAIDIPLVGTSTQEWFFSFDADGVNVNTTTETQPVTELLFQACNATLATQFINFSFRNETVNQEDITASITSSAWTYFLGTGTVNKSLSYANTTENFFYDFCFNPPNQTLSTTLEIAYTNTESQQRVFSPTLLTLTNITTQQTLFLLPTTLGLFSQFFTQDTIGNTLVGVLSVITRTLGGSTITVTSDTTDGSGIVVFFLNPDVTYTATFSLTGFLDNVFTFVPITDLRTVTMGSVTTTVVNGSTISLGTSYEIQPSNESLNNNTIITFSFNVTSPETINLISMNITNSTTQRLFVSNSGQGFISGTLNTDNNTKLFGEFIIETANETITIKRVWFVGIEFVGDYSLFRQLTLFNDYGFDEFIK</sequence>
<name>A0A0F9C295_9ZZZZ</name>
<accession>A0A0F9C295</accession>
<comment type="caution">
    <text evidence="1">The sequence shown here is derived from an EMBL/GenBank/DDBJ whole genome shotgun (WGS) entry which is preliminary data.</text>
</comment>
<feature type="non-terminal residue" evidence="1">
    <location>
        <position position="514"/>
    </location>
</feature>
<proteinExistence type="predicted"/>
<protein>
    <submittedName>
        <fullName evidence="1">Uncharacterized protein</fullName>
    </submittedName>
</protein>
<reference evidence="1" key="1">
    <citation type="journal article" date="2015" name="Nature">
        <title>Complex archaea that bridge the gap between prokaryotes and eukaryotes.</title>
        <authorList>
            <person name="Spang A."/>
            <person name="Saw J.H."/>
            <person name="Jorgensen S.L."/>
            <person name="Zaremba-Niedzwiedzka K."/>
            <person name="Martijn J."/>
            <person name="Lind A.E."/>
            <person name="van Eijk R."/>
            <person name="Schleper C."/>
            <person name="Guy L."/>
            <person name="Ettema T.J."/>
        </authorList>
    </citation>
    <scope>NUCLEOTIDE SEQUENCE</scope>
</reference>
<organism evidence="1">
    <name type="scientific">marine sediment metagenome</name>
    <dbReference type="NCBI Taxonomy" id="412755"/>
    <lineage>
        <taxon>unclassified sequences</taxon>
        <taxon>metagenomes</taxon>
        <taxon>ecological metagenomes</taxon>
    </lineage>
</organism>
<dbReference type="AlphaFoldDB" id="A0A0F9C295"/>